<sequence>MMMRVFGGLVLLALAGVAHCQLLGTEEHSECDPTDLTCAPLEPGEIRYINPMWVQIDGTGNYTAGAERVIRNCDGDEECAAVEKNIPDPEEHGRRIDWCGKVWWRDWDRSTCGQEAAQYWCENYKSIDKTATNWKKNDGCDGEDTIRLMDMSECDQTWYRECDCFEYIQCKQT</sequence>
<organism evidence="2 3">
    <name type="scientific">Vitrella brassicaformis (strain CCMP3155)</name>
    <dbReference type="NCBI Taxonomy" id="1169540"/>
    <lineage>
        <taxon>Eukaryota</taxon>
        <taxon>Sar</taxon>
        <taxon>Alveolata</taxon>
        <taxon>Colpodellida</taxon>
        <taxon>Vitrellaceae</taxon>
        <taxon>Vitrella</taxon>
    </lineage>
</organism>
<protein>
    <recommendedName>
        <fullName evidence="4">SRCR domain-containing protein</fullName>
    </recommendedName>
</protein>
<dbReference type="PhylomeDB" id="A0A0G4EFE6"/>
<evidence type="ECO:0000256" key="1">
    <source>
        <dbReference type="SAM" id="SignalP"/>
    </source>
</evidence>
<accession>A0A0G4EFE6</accession>
<reference evidence="2 3" key="1">
    <citation type="submission" date="2014-11" db="EMBL/GenBank/DDBJ databases">
        <authorList>
            <person name="Zhu J."/>
            <person name="Qi W."/>
            <person name="Song R."/>
        </authorList>
    </citation>
    <scope>NUCLEOTIDE SEQUENCE [LARGE SCALE GENOMIC DNA]</scope>
</reference>
<evidence type="ECO:0000313" key="3">
    <source>
        <dbReference type="Proteomes" id="UP000041254"/>
    </source>
</evidence>
<evidence type="ECO:0008006" key="4">
    <source>
        <dbReference type="Google" id="ProtNLM"/>
    </source>
</evidence>
<dbReference type="InParanoid" id="A0A0G4EFE6"/>
<gene>
    <name evidence="2" type="ORF">Vbra_7207</name>
</gene>
<feature type="signal peptide" evidence="1">
    <location>
        <begin position="1"/>
        <end position="20"/>
    </location>
</feature>
<dbReference type="VEuPathDB" id="CryptoDB:Vbra_7207"/>
<proteinExistence type="predicted"/>
<dbReference type="EMBL" id="CDMY01000212">
    <property type="protein sequence ID" value="CEL94231.1"/>
    <property type="molecule type" value="Genomic_DNA"/>
</dbReference>
<keyword evidence="1" id="KW-0732">Signal</keyword>
<name>A0A0G4EFE6_VITBC</name>
<evidence type="ECO:0000313" key="2">
    <source>
        <dbReference type="EMBL" id="CEL94231.1"/>
    </source>
</evidence>
<feature type="chain" id="PRO_5005187049" description="SRCR domain-containing protein" evidence="1">
    <location>
        <begin position="21"/>
        <end position="173"/>
    </location>
</feature>
<keyword evidence="3" id="KW-1185">Reference proteome</keyword>
<dbReference type="AlphaFoldDB" id="A0A0G4EFE6"/>
<dbReference type="Proteomes" id="UP000041254">
    <property type="component" value="Unassembled WGS sequence"/>
</dbReference>